<feature type="compositionally biased region" description="Acidic residues" evidence="2">
    <location>
        <begin position="26"/>
        <end position="35"/>
    </location>
</feature>
<sequence length="927" mass="100097">MSTPLYYRQSNSSEESPLQDDRSDSEPEASPDDVQDPPPPLDPRNSALSLVSGAGFSLNDRRNSRQRDFDRRSVTNRDFFKYLLDDNMEAKKLRKVLNIALERLDNETRRAQEAERRALDLAQRFKLVSDARLTTQQELDRSHAELRMYKVQLDNAQREILRGSDLLKDIEAQRDSAEASAARARSTARRLKEEQLMLKAREEGRKEGYREGLQRGYQQARGTIDGQQDALPIGIPPFGGVGDEPTRMDPLDTLPMMNFASPAAPGNIPLSSTFGAQYQDGSALPVDHDAYGAGAQGSRFHEIIGSPSASTLRSAPLSSATRPGGSSGWPQTTEDVRYIRPTPVHNAPPSPHHVDYTIPPDGYIPAMGPDNTIPIPPPHELERPPSMSSMRPSEVSMADEHPSRAPPGPNARDYGFPQQPRASPRSYAESLPSTTISQFDLVNPATRALRERNSGLSAIPEVSSSMEFSPSADGRVRSGIYPDSSHYGPNGSTSDLGNGPRMSRSRSKDTSQRMADELRYSDPEEMEHWRRSTASQSQPGTPTRDRHHGPPRPSHITTPSPLGGPPITPTTPVSNHRRSHSAQSPPSDGRSYLGSGARDHRRTGSSSADISINIEPPSGPASNVSPGSLQNGMLSPSSSRQPLPHQPVQPAPPVTVYSNPYDGGRAPPGGYGYGQPNPPPPQQYVVPPSLTPGVPPSPRRTPEPLQAYPAYPTPGSSSSGSFGRPMTRQSRAPSADYGATPRSRTPSGRPSSAYGNVRPSSARPITPVQPYPAMYPSSGGAYPDSPSTVPSVLRSPSRPPSRQSLQPDPLRSPSRSSADHHRSLSFNAGSTPAMVPRPLSGGSQLRRVPSATSINSETSRKIGGYQHYDPTEALDAALLASAEDLRTVQSPHTMANTRANAAAYGGPPGPSKLRSSSPSMSYASFRS</sequence>
<feature type="region of interest" description="Disordered" evidence="2">
    <location>
        <begin position="899"/>
        <end position="927"/>
    </location>
</feature>
<reference evidence="3 4" key="1">
    <citation type="submission" date="2016-10" db="EMBL/GenBank/DDBJ databases">
        <title>Genome sequence of the basidiomycete white-rot fungus Trametes pubescens.</title>
        <authorList>
            <person name="Makela M.R."/>
            <person name="Granchi Z."/>
            <person name="Peng M."/>
            <person name="De Vries R.P."/>
            <person name="Grigoriev I."/>
            <person name="Riley R."/>
            <person name="Hilden K."/>
        </authorList>
    </citation>
    <scope>NUCLEOTIDE SEQUENCE [LARGE SCALE GENOMIC DNA]</scope>
    <source>
        <strain evidence="3 4">FBCC735</strain>
    </source>
</reference>
<keyword evidence="1" id="KW-0175">Coiled coil</keyword>
<comment type="caution">
    <text evidence="3">The sequence shown here is derived from an EMBL/GenBank/DDBJ whole genome shotgun (WGS) entry which is preliminary data.</text>
</comment>
<feature type="compositionally biased region" description="Polar residues" evidence="2">
    <location>
        <begin position="1"/>
        <end position="16"/>
    </location>
</feature>
<dbReference type="AlphaFoldDB" id="A0A1M2VY79"/>
<organism evidence="3 4">
    <name type="scientific">Trametes pubescens</name>
    <name type="common">White-rot fungus</name>
    <dbReference type="NCBI Taxonomy" id="154538"/>
    <lineage>
        <taxon>Eukaryota</taxon>
        <taxon>Fungi</taxon>
        <taxon>Dikarya</taxon>
        <taxon>Basidiomycota</taxon>
        <taxon>Agaricomycotina</taxon>
        <taxon>Agaricomycetes</taxon>
        <taxon>Polyporales</taxon>
        <taxon>Polyporaceae</taxon>
        <taxon>Trametes</taxon>
    </lineage>
</organism>
<evidence type="ECO:0000256" key="2">
    <source>
        <dbReference type="SAM" id="MobiDB-lite"/>
    </source>
</evidence>
<feature type="compositionally biased region" description="Low complexity" evidence="2">
    <location>
        <begin position="740"/>
        <end position="752"/>
    </location>
</feature>
<dbReference type="EMBL" id="MNAD01000476">
    <property type="protein sequence ID" value="OJT12569.1"/>
    <property type="molecule type" value="Genomic_DNA"/>
</dbReference>
<gene>
    <name evidence="3" type="ORF">TRAPUB_10893</name>
</gene>
<feature type="coiled-coil region" evidence="1">
    <location>
        <begin position="87"/>
        <end position="194"/>
    </location>
</feature>
<dbReference type="OrthoDB" id="3069722at2759"/>
<dbReference type="STRING" id="154538.A0A1M2VY79"/>
<dbReference type="OMA" id="MSYASFR"/>
<keyword evidence="4" id="KW-1185">Reference proteome</keyword>
<feature type="region of interest" description="Disordered" evidence="2">
    <location>
        <begin position="311"/>
        <end position="432"/>
    </location>
</feature>
<proteinExistence type="predicted"/>
<accession>A0A1M2VY79</accession>
<feature type="compositionally biased region" description="Polar residues" evidence="2">
    <location>
        <begin position="532"/>
        <end position="541"/>
    </location>
</feature>
<protein>
    <submittedName>
        <fullName evidence="3">Uncharacterized protein</fullName>
    </submittedName>
</protein>
<evidence type="ECO:0000313" key="3">
    <source>
        <dbReference type="EMBL" id="OJT12569.1"/>
    </source>
</evidence>
<feature type="compositionally biased region" description="Low complexity" evidence="2">
    <location>
        <begin position="654"/>
        <end position="665"/>
    </location>
</feature>
<feature type="compositionally biased region" description="Basic and acidic residues" evidence="2">
    <location>
        <begin position="506"/>
        <end position="530"/>
    </location>
</feature>
<feature type="compositionally biased region" description="Low complexity" evidence="2">
    <location>
        <begin position="384"/>
        <end position="396"/>
    </location>
</feature>
<evidence type="ECO:0000313" key="4">
    <source>
        <dbReference type="Proteomes" id="UP000184267"/>
    </source>
</evidence>
<name>A0A1M2VY79_TRAPU</name>
<feature type="compositionally biased region" description="Polar residues" evidence="2">
    <location>
        <begin position="620"/>
        <end position="640"/>
    </location>
</feature>
<feature type="compositionally biased region" description="Polar residues" evidence="2">
    <location>
        <begin position="311"/>
        <end position="321"/>
    </location>
</feature>
<feature type="compositionally biased region" description="Low complexity" evidence="2">
    <location>
        <begin position="785"/>
        <end position="809"/>
    </location>
</feature>
<feature type="region of interest" description="Disordered" evidence="2">
    <location>
        <begin position="1"/>
        <end position="48"/>
    </location>
</feature>
<feature type="compositionally biased region" description="Low complexity" evidence="2">
    <location>
        <begin position="901"/>
        <end position="921"/>
    </location>
</feature>
<evidence type="ECO:0000256" key="1">
    <source>
        <dbReference type="SAM" id="Coils"/>
    </source>
</evidence>
<feature type="compositionally biased region" description="Pro residues" evidence="2">
    <location>
        <begin position="689"/>
        <end position="699"/>
    </location>
</feature>
<dbReference type="Proteomes" id="UP000184267">
    <property type="component" value="Unassembled WGS sequence"/>
</dbReference>
<feature type="compositionally biased region" description="Pro residues" evidence="2">
    <location>
        <begin position="644"/>
        <end position="653"/>
    </location>
</feature>
<feature type="region of interest" description="Disordered" evidence="2">
    <location>
        <begin position="461"/>
        <end position="867"/>
    </location>
</feature>